<dbReference type="AlphaFoldDB" id="V6K431"/>
<accession>V6K431</accession>
<protein>
    <submittedName>
        <fullName evidence="1">Uncharacterized protein</fullName>
    </submittedName>
</protein>
<dbReference type="HOGENOM" id="CLU_3333735_0_0_11"/>
<organism evidence="1 2">
    <name type="scientific">Streptomyces roseochromogenus subsp. oscitans DS 12.976</name>
    <dbReference type="NCBI Taxonomy" id="1352936"/>
    <lineage>
        <taxon>Bacteria</taxon>
        <taxon>Bacillati</taxon>
        <taxon>Actinomycetota</taxon>
        <taxon>Actinomycetes</taxon>
        <taxon>Kitasatosporales</taxon>
        <taxon>Streptomycetaceae</taxon>
        <taxon>Streptomyces</taxon>
    </lineage>
</organism>
<proteinExistence type="predicted"/>
<evidence type="ECO:0000313" key="1">
    <source>
        <dbReference type="EMBL" id="EST26960.1"/>
    </source>
</evidence>
<name>V6K431_STRRC</name>
<dbReference type="EMBL" id="AWQX01000218">
    <property type="protein sequence ID" value="EST26960.1"/>
    <property type="molecule type" value="Genomic_DNA"/>
</dbReference>
<dbReference type="Proteomes" id="UP000017984">
    <property type="component" value="Chromosome"/>
</dbReference>
<keyword evidence="2" id="KW-1185">Reference proteome</keyword>
<gene>
    <name evidence="1" type="ORF">M878_26050</name>
</gene>
<evidence type="ECO:0000313" key="2">
    <source>
        <dbReference type="Proteomes" id="UP000017984"/>
    </source>
</evidence>
<reference evidence="1 2" key="1">
    <citation type="journal article" date="2014" name="Genome Announc.">
        <title>Draft Genome Sequence of Streptomyces roseochromogenes subsp. oscitans DS 12.976, Producer of the Aminocoumarin Antibiotic Clorobiocin.</title>
        <authorList>
            <person name="Ruckert C."/>
            <person name="Kalinowski J."/>
            <person name="Heide L."/>
            <person name="Apel A.K."/>
        </authorList>
    </citation>
    <scope>NUCLEOTIDE SEQUENCE [LARGE SCALE GENOMIC DNA]</scope>
    <source>
        <strain evidence="1 2">DS 12.976</strain>
    </source>
</reference>
<comment type="caution">
    <text evidence="1">The sequence shown here is derived from an EMBL/GenBank/DDBJ whole genome shotgun (WGS) entry which is preliminary data.</text>
</comment>
<sequence length="38" mass="4257">MVLSDLLDHILSDRKRLTGCDQHIKIRPLVQCLRAAAG</sequence>
<dbReference type="STRING" id="1352936.M878_26050"/>